<name>A0A5M6I451_9HYPH</name>
<keyword evidence="3" id="KW-1185">Reference proteome</keyword>
<evidence type="ECO:0000313" key="3">
    <source>
        <dbReference type="Proteomes" id="UP000323886"/>
    </source>
</evidence>
<dbReference type="EMBL" id="VWPL01000004">
    <property type="protein sequence ID" value="KAA5602996.1"/>
    <property type="molecule type" value="Genomic_DNA"/>
</dbReference>
<evidence type="ECO:0000259" key="1">
    <source>
        <dbReference type="Pfam" id="PF15919"/>
    </source>
</evidence>
<dbReference type="SUPFAM" id="SSF143100">
    <property type="entry name" value="TTHA1013/TTHA0281-like"/>
    <property type="match status" value="1"/>
</dbReference>
<dbReference type="InterPro" id="IPR031807">
    <property type="entry name" value="HicB-like"/>
</dbReference>
<feature type="domain" description="HicB-like antitoxin of toxin-antitoxin system" evidence="1">
    <location>
        <begin position="4"/>
        <end position="91"/>
    </location>
</feature>
<dbReference type="OrthoDB" id="9807959at2"/>
<accession>A0A5M6I451</accession>
<gene>
    <name evidence="2" type="ORF">F1193_03850</name>
</gene>
<dbReference type="Proteomes" id="UP000323886">
    <property type="component" value="Unassembled WGS sequence"/>
</dbReference>
<evidence type="ECO:0000313" key="2">
    <source>
        <dbReference type="EMBL" id="KAA5602996.1"/>
    </source>
</evidence>
<proteinExistence type="predicted"/>
<dbReference type="AlphaFoldDB" id="A0A5M6I451"/>
<reference evidence="2 3" key="1">
    <citation type="submission" date="2019-09" db="EMBL/GenBank/DDBJ databases">
        <title>Draft Whole-Genome sequence of Blastochloris sulfoviridis DSM 729.</title>
        <authorList>
            <person name="Meyer T.E."/>
            <person name="Kyndt J.A."/>
        </authorList>
    </citation>
    <scope>NUCLEOTIDE SEQUENCE [LARGE SCALE GENOMIC DNA]</scope>
    <source>
        <strain evidence="2 3">DSM 729</strain>
    </source>
</reference>
<dbReference type="Gene3D" id="3.30.160.250">
    <property type="match status" value="1"/>
</dbReference>
<dbReference type="InterPro" id="IPR035069">
    <property type="entry name" value="TTHA1013/TTHA0281-like"/>
</dbReference>
<dbReference type="Pfam" id="PF15919">
    <property type="entry name" value="HicB_lk_antitox"/>
    <property type="match status" value="1"/>
</dbReference>
<protein>
    <submittedName>
        <fullName evidence="2">HicB family protein</fullName>
    </submittedName>
</protein>
<comment type="caution">
    <text evidence="2">The sequence shown here is derived from an EMBL/GenBank/DDBJ whole genome shotgun (WGS) entry which is preliminary data.</text>
</comment>
<organism evidence="2 3">
    <name type="scientific">Blastochloris sulfoviridis</name>
    <dbReference type="NCBI Taxonomy" id="50712"/>
    <lineage>
        <taxon>Bacteria</taxon>
        <taxon>Pseudomonadati</taxon>
        <taxon>Pseudomonadota</taxon>
        <taxon>Alphaproteobacteria</taxon>
        <taxon>Hyphomicrobiales</taxon>
        <taxon>Blastochloridaceae</taxon>
        <taxon>Blastochloris</taxon>
    </lineage>
</organism>
<sequence>MSHYLAIVEDTGPETAVGVWFPDLPGCFSGGDDVETALANAREALTLYSEALADAGRAMPAPRSVAALRADPAAAADIAGHLIALVPFEPAAYAAE</sequence>